<dbReference type="PANTHER" id="PTHR33209">
    <property type="entry name" value="PROTEASE 4"/>
    <property type="match status" value="1"/>
</dbReference>
<organism evidence="6 7">
    <name type="scientific">Apatococcus fuscideae</name>
    <dbReference type="NCBI Taxonomy" id="2026836"/>
    <lineage>
        <taxon>Eukaryota</taxon>
        <taxon>Viridiplantae</taxon>
        <taxon>Chlorophyta</taxon>
        <taxon>core chlorophytes</taxon>
        <taxon>Trebouxiophyceae</taxon>
        <taxon>Chlorellales</taxon>
        <taxon>Chlorellaceae</taxon>
        <taxon>Apatococcus</taxon>
    </lineage>
</organism>
<dbReference type="InterPro" id="IPR029045">
    <property type="entry name" value="ClpP/crotonase-like_dom_sf"/>
</dbReference>
<feature type="domain" description="Peptidase S49" evidence="5">
    <location>
        <begin position="34"/>
        <end position="56"/>
    </location>
</feature>
<dbReference type="GO" id="GO:0006508">
    <property type="term" value="P:proteolysis"/>
    <property type="evidence" value="ECO:0007669"/>
    <property type="project" value="UniProtKB-KW"/>
</dbReference>
<evidence type="ECO:0000256" key="3">
    <source>
        <dbReference type="ARBA" id="ARBA00022801"/>
    </source>
</evidence>
<dbReference type="EMBL" id="JALJOV010000195">
    <property type="protein sequence ID" value="KAK9866042.1"/>
    <property type="molecule type" value="Genomic_DNA"/>
</dbReference>
<evidence type="ECO:0000259" key="5">
    <source>
        <dbReference type="Pfam" id="PF01343"/>
    </source>
</evidence>
<dbReference type="SUPFAM" id="SSF52096">
    <property type="entry name" value="ClpP/crotonase"/>
    <property type="match status" value="1"/>
</dbReference>
<dbReference type="InterPro" id="IPR002142">
    <property type="entry name" value="Peptidase_S49"/>
</dbReference>
<protein>
    <recommendedName>
        <fullName evidence="5">Peptidase S49 domain-containing protein</fullName>
    </recommendedName>
</protein>
<dbReference type="Pfam" id="PF01343">
    <property type="entry name" value="Peptidase_S49"/>
    <property type="match status" value="1"/>
</dbReference>
<dbReference type="Gene3D" id="3.90.226.10">
    <property type="entry name" value="2-enoyl-CoA Hydratase, Chain A, domain 1"/>
    <property type="match status" value="1"/>
</dbReference>
<name>A0AAW1TBF4_9CHLO</name>
<dbReference type="AlphaFoldDB" id="A0AAW1TBF4"/>
<evidence type="ECO:0000256" key="4">
    <source>
        <dbReference type="ARBA" id="ARBA00022825"/>
    </source>
</evidence>
<proteinExistence type="inferred from homology"/>
<evidence type="ECO:0000313" key="6">
    <source>
        <dbReference type="EMBL" id="KAK9866042.1"/>
    </source>
</evidence>
<feature type="non-terminal residue" evidence="6">
    <location>
        <position position="1"/>
    </location>
</feature>
<keyword evidence="4" id="KW-0720">Serine protease</keyword>
<keyword evidence="2" id="KW-0645">Protease</keyword>
<dbReference type="GO" id="GO:0008236">
    <property type="term" value="F:serine-type peptidase activity"/>
    <property type="evidence" value="ECO:0007669"/>
    <property type="project" value="UniProtKB-KW"/>
</dbReference>
<evidence type="ECO:0000256" key="2">
    <source>
        <dbReference type="ARBA" id="ARBA00022670"/>
    </source>
</evidence>
<keyword evidence="3" id="KW-0378">Hydrolase</keyword>
<keyword evidence="7" id="KW-1185">Reference proteome</keyword>
<reference evidence="6 7" key="1">
    <citation type="journal article" date="2024" name="Nat. Commun.">
        <title>Phylogenomics reveals the evolutionary origins of lichenization in chlorophyte algae.</title>
        <authorList>
            <person name="Puginier C."/>
            <person name="Libourel C."/>
            <person name="Otte J."/>
            <person name="Skaloud P."/>
            <person name="Haon M."/>
            <person name="Grisel S."/>
            <person name="Petersen M."/>
            <person name="Berrin J.G."/>
            <person name="Delaux P.M."/>
            <person name="Dal Grande F."/>
            <person name="Keller J."/>
        </authorList>
    </citation>
    <scope>NUCLEOTIDE SEQUENCE [LARGE SCALE GENOMIC DNA]</scope>
    <source>
        <strain evidence="6 7">SAG 2523</strain>
    </source>
</reference>
<comment type="caution">
    <text evidence="6">The sequence shown here is derived from an EMBL/GenBank/DDBJ whole genome shotgun (WGS) entry which is preliminary data.</text>
</comment>
<dbReference type="PANTHER" id="PTHR33209:SF1">
    <property type="entry name" value="PEPTIDASE S49 DOMAIN-CONTAINING PROTEIN"/>
    <property type="match status" value="1"/>
</dbReference>
<dbReference type="Proteomes" id="UP001485043">
    <property type="component" value="Unassembled WGS sequence"/>
</dbReference>
<comment type="similarity">
    <text evidence="1">Belongs to the peptidase S49 family.</text>
</comment>
<evidence type="ECO:0000313" key="7">
    <source>
        <dbReference type="Proteomes" id="UP001485043"/>
    </source>
</evidence>
<sequence length="56" mass="5859">ARIDDKIKAVVLRIDSPGGSAVASDAICREVKRLREAGKPVIVSMGNIAASGGYYI</sequence>
<evidence type="ECO:0000256" key="1">
    <source>
        <dbReference type="ARBA" id="ARBA00008683"/>
    </source>
</evidence>
<gene>
    <name evidence="6" type="ORF">WJX84_005364</name>
</gene>
<accession>A0AAW1TBF4</accession>